<name>A0ABX2QAS2_9BACT</name>
<dbReference type="EMBL" id="JABKAV010000129">
    <property type="protein sequence ID" value="NVO86817.1"/>
    <property type="molecule type" value="Genomic_DNA"/>
</dbReference>
<proteinExistence type="predicted"/>
<accession>A0ABX2QAS2</accession>
<comment type="caution">
    <text evidence="1">The sequence shown here is derived from an EMBL/GenBank/DDBJ whole genome shotgun (WGS) entry which is preliminary data.</text>
</comment>
<protein>
    <submittedName>
        <fullName evidence="1">Uncharacterized protein</fullName>
    </submittedName>
</protein>
<evidence type="ECO:0000313" key="1">
    <source>
        <dbReference type="EMBL" id="NVO86817.1"/>
    </source>
</evidence>
<gene>
    <name evidence="1" type="ORF">HW556_18195</name>
</gene>
<dbReference type="RefSeq" id="WP_176901538.1">
    <property type="nucleotide sequence ID" value="NZ_JABKAV010000129.1"/>
</dbReference>
<sequence length="179" mass="20092">MHSLRYTAVETLSPSDGEAWRSYLAFSCLTHLCEVISLDPMLCPTVHPQDFEQEADYVVWEDFTADQYHDRAYLEAQVAHLDPARYSFIAVAKEPTDPAEARALLGFTFAGYDLLDKDGSASALLNCGGFPETFSPGDLNAVGLLSTHAQAVRIRQALRDNNPDEHHADCYIWALWRRQ</sequence>
<organism evidence="1 2">
    <name type="scientific">Hymenobacter terrestris</name>
    <dbReference type="NCBI Taxonomy" id="2748310"/>
    <lineage>
        <taxon>Bacteria</taxon>
        <taxon>Pseudomonadati</taxon>
        <taxon>Bacteroidota</taxon>
        <taxon>Cytophagia</taxon>
        <taxon>Cytophagales</taxon>
        <taxon>Hymenobacteraceae</taxon>
        <taxon>Hymenobacter</taxon>
    </lineage>
</organism>
<reference evidence="1 2" key="1">
    <citation type="submission" date="2020-05" db="EMBL/GenBank/DDBJ databases">
        <title>Hymenobacter terrestris sp. nov. and Hymenobacter lapidiphilus sp. nov., isolated from regoliths in Antarctica.</title>
        <authorList>
            <person name="Sedlacek I."/>
            <person name="Pantucek R."/>
            <person name="Zeman M."/>
            <person name="Holochova P."/>
            <person name="Kralova S."/>
            <person name="Stankova E."/>
            <person name="Sedo O."/>
            <person name="Micenkova L."/>
            <person name="Svec P."/>
            <person name="Gupta V."/>
            <person name="Sood U."/>
            <person name="Korpole U.S."/>
            <person name="Lal R."/>
        </authorList>
    </citation>
    <scope>NUCLEOTIDE SEQUENCE [LARGE SCALE GENOMIC DNA]</scope>
    <source>
        <strain evidence="1 2">P5252</strain>
    </source>
</reference>
<evidence type="ECO:0000313" key="2">
    <source>
        <dbReference type="Proteomes" id="UP000626554"/>
    </source>
</evidence>
<dbReference type="Proteomes" id="UP000626554">
    <property type="component" value="Unassembled WGS sequence"/>
</dbReference>
<keyword evidence="2" id="KW-1185">Reference proteome</keyword>